<organism evidence="4 5">
    <name type="scientific">Pseudoduganella violacea</name>
    <dbReference type="NCBI Taxonomy" id="1715466"/>
    <lineage>
        <taxon>Bacteria</taxon>
        <taxon>Pseudomonadati</taxon>
        <taxon>Pseudomonadota</taxon>
        <taxon>Betaproteobacteria</taxon>
        <taxon>Burkholderiales</taxon>
        <taxon>Oxalobacteraceae</taxon>
        <taxon>Telluria group</taxon>
        <taxon>Pseudoduganella</taxon>
    </lineage>
</organism>
<gene>
    <name evidence="4" type="ORF">FHS03_000030</name>
</gene>
<name>A0A7W5B5V5_9BURK</name>
<dbReference type="GO" id="GO:0004190">
    <property type="term" value="F:aspartic-type endopeptidase activity"/>
    <property type="evidence" value="ECO:0007669"/>
    <property type="project" value="UniProtKB-EC"/>
</dbReference>
<dbReference type="InterPro" id="IPR050882">
    <property type="entry name" value="Prepilin_peptidase/N-MTase"/>
</dbReference>
<reference evidence="4 5" key="1">
    <citation type="submission" date="2020-08" db="EMBL/GenBank/DDBJ databases">
        <title>Genomic Encyclopedia of Type Strains, Phase III (KMG-III): the genomes of soil and plant-associated and newly described type strains.</title>
        <authorList>
            <person name="Whitman W."/>
        </authorList>
    </citation>
    <scope>NUCLEOTIDE SEQUENCE [LARGE SCALE GENOMIC DNA]</scope>
    <source>
        <strain evidence="4 5">CECT 8897</strain>
    </source>
</reference>
<dbReference type="InterPro" id="IPR000045">
    <property type="entry name" value="Prepilin_IV_endopep_pep"/>
</dbReference>
<dbReference type="Proteomes" id="UP000541535">
    <property type="component" value="Unassembled WGS sequence"/>
</dbReference>
<protein>
    <submittedName>
        <fullName evidence="4">Prepilin peptidase CpaA</fullName>
        <ecNumber evidence="4">3.4.23.43</ecNumber>
    </submittedName>
</protein>
<comment type="similarity">
    <text evidence="1">Belongs to the peptidase A24 family.</text>
</comment>
<dbReference type="GO" id="GO:0006465">
    <property type="term" value="P:signal peptide processing"/>
    <property type="evidence" value="ECO:0007669"/>
    <property type="project" value="TreeGrafter"/>
</dbReference>
<dbReference type="AlphaFoldDB" id="A0A7W5B5V5"/>
<dbReference type="Gene3D" id="1.20.120.1220">
    <property type="match status" value="1"/>
</dbReference>
<dbReference type="EC" id="3.4.23.43" evidence="4"/>
<feature type="transmembrane region" description="Helical" evidence="2">
    <location>
        <begin position="26"/>
        <end position="43"/>
    </location>
</feature>
<keyword evidence="2" id="KW-0812">Transmembrane</keyword>
<feature type="domain" description="Prepilin type IV endopeptidase peptidase" evidence="3">
    <location>
        <begin position="7"/>
        <end position="108"/>
    </location>
</feature>
<dbReference type="PANTHER" id="PTHR30487">
    <property type="entry name" value="TYPE 4 PREPILIN-LIKE PROTEINS LEADER PEPTIDE-PROCESSING ENZYME"/>
    <property type="match status" value="1"/>
</dbReference>
<dbReference type="PANTHER" id="PTHR30487:SF0">
    <property type="entry name" value="PREPILIN LEADER PEPTIDASE_N-METHYLTRANSFERASE-RELATED"/>
    <property type="match status" value="1"/>
</dbReference>
<evidence type="ECO:0000313" key="4">
    <source>
        <dbReference type="EMBL" id="MBB3117011.1"/>
    </source>
</evidence>
<evidence type="ECO:0000259" key="3">
    <source>
        <dbReference type="Pfam" id="PF01478"/>
    </source>
</evidence>
<evidence type="ECO:0000313" key="5">
    <source>
        <dbReference type="Proteomes" id="UP000541535"/>
    </source>
</evidence>
<evidence type="ECO:0000256" key="2">
    <source>
        <dbReference type="SAM" id="Phobius"/>
    </source>
</evidence>
<comment type="caution">
    <text evidence="4">The sequence shown here is derived from an EMBL/GenBank/DDBJ whole genome shotgun (WGS) entry which is preliminary data.</text>
</comment>
<keyword evidence="5" id="KW-1185">Reference proteome</keyword>
<sequence length="170" mass="17809">MLNVLEILLLCLLLQAAITDLAWRRIPNLLVLGGLLLAFALRWKLNLPLLPALGGMAAGALLFLPLYLRGAMAAGDVKLLIMVGAFTGPLGALQIAWLAFLIGGVLALLALLARPPRRRLPYGVAVALGGLLLVAWAHRPLPATAQPFAADQYPLGNTSLESVAHTGGSA</sequence>
<accession>A0A7W5B5V5</accession>
<keyword evidence="2" id="KW-1133">Transmembrane helix</keyword>
<feature type="transmembrane region" description="Helical" evidence="2">
    <location>
        <begin position="80"/>
        <end position="113"/>
    </location>
</feature>
<keyword evidence="4" id="KW-0378">Hydrolase</keyword>
<dbReference type="RefSeq" id="WP_183439028.1">
    <property type="nucleotide sequence ID" value="NZ_JACHXD010000001.1"/>
</dbReference>
<feature type="transmembrane region" description="Helical" evidence="2">
    <location>
        <begin position="50"/>
        <end position="68"/>
    </location>
</feature>
<keyword evidence="2" id="KW-0472">Membrane</keyword>
<dbReference type="Pfam" id="PF01478">
    <property type="entry name" value="Peptidase_A24"/>
    <property type="match status" value="1"/>
</dbReference>
<evidence type="ECO:0000256" key="1">
    <source>
        <dbReference type="ARBA" id="ARBA00005801"/>
    </source>
</evidence>
<dbReference type="EMBL" id="JACHXD010000001">
    <property type="protein sequence ID" value="MBB3117011.1"/>
    <property type="molecule type" value="Genomic_DNA"/>
</dbReference>
<dbReference type="GO" id="GO:0005886">
    <property type="term" value="C:plasma membrane"/>
    <property type="evidence" value="ECO:0007669"/>
    <property type="project" value="TreeGrafter"/>
</dbReference>
<feature type="transmembrane region" description="Helical" evidence="2">
    <location>
        <begin position="120"/>
        <end position="138"/>
    </location>
</feature>
<proteinExistence type="inferred from homology"/>